<keyword evidence="5" id="KW-0812">Transmembrane</keyword>
<organism evidence="6 7">
    <name type="scientific">Virgibacillus salarius</name>
    <dbReference type="NCBI Taxonomy" id="447199"/>
    <lineage>
        <taxon>Bacteria</taxon>
        <taxon>Bacillati</taxon>
        <taxon>Bacillota</taxon>
        <taxon>Bacilli</taxon>
        <taxon>Bacillales</taxon>
        <taxon>Bacillaceae</taxon>
        <taxon>Virgibacillus</taxon>
    </lineage>
</organism>
<dbReference type="SUPFAM" id="SSF63817">
    <property type="entry name" value="Sortase"/>
    <property type="match status" value="1"/>
</dbReference>
<dbReference type="InterPro" id="IPR005754">
    <property type="entry name" value="Sortase"/>
</dbReference>
<dbReference type="GO" id="GO:0006508">
    <property type="term" value="P:proteolysis"/>
    <property type="evidence" value="ECO:0007669"/>
    <property type="project" value="UniProtKB-KW"/>
</dbReference>
<comment type="caution">
    <text evidence="6">The sequence shown here is derived from an EMBL/GenBank/DDBJ whole genome shotgun (WGS) entry which is preliminary data.</text>
</comment>
<dbReference type="CDD" id="cd06165">
    <property type="entry name" value="Sortase_A"/>
    <property type="match status" value="1"/>
</dbReference>
<dbReference type="InterPro" id="IPR042007">
    <property type="entry name" value="Sortase_A"/>
</dbReference>
<evidence type="ECO:0000256" key="4">
    <source>
        <dbReference type="PIRSR" id="PIRSR605754-1"/>
    </source>
</evidence>
<evidence type="ECO:0000256" key="3">
    <source>
        <dbReference type="ARBA" id="ARBA00022807"/>
    </source>
</evidence>
<dbReference type="Proteomes" id="UP000675284">
    <property type="component" value="Unassembled WGS sequence"/>
</dbReference>
<reference evidence="6" key="1">
    <citation type="submission" date="2021-04" db="EMBL/GenBank/DDBJ databases">
        <title>Isolation and polyphasic classification of algal microorganism.</title>
        <authorList>
            <person name="Wang S."/>
        </authorList>
    </citation>
    <scope>NUCLEOTIDE SEQUENCE</scope>
    <source>
        <strain evidence="6">720a</strain>
    </source>
</reference>
<dbReference type="EMBL" id="JAGSOT010000031">
    <property type="protein sequence ID" value="MBR7796645.1"/>
    <property type="molecule type" value="Genomic_DNA"/>
</dbReference>
<feature type="active site" description="Acyl-thioester intermediate" evidence="4">
    <location>
        <position position="201"/>
    </location>
</feature>
<name>A0A941DU05_9BACI</name>
<protein>
    <submittedName>
        <fullName evidence="6">Class A sortase</fullName>
    </submittedName>
</protein>
<keyword evidence="1" id="KW-0645">Protease</keyword>
<dbReference type="Pfam" id="PF04203">
    <property type="entry name" value="Sortase"/>
    <property type="match status" value="1"/>
</dbReference>
<feature type="transmembrane region" description="Helical" evidence="5">
    <location>
        <begin position="12"/>
        <end position="34"/>
    </location>
</feature>
<dbReference type="AlphaFoldDB" id="A0A941DU05"/>
<feature type="active site" description="Proton donor/acceptor" evidence="4">
    <location>
        <position position="139"/>
    </location>
</feature>
<dbReference type="GO" id="GO:0008234">
    <property type="term" value="F:cysteine-type peptidase activity"/>
    <property type="evidence" value="ECO:0007669"/>
    <property type="project" value="UniProtKB-KW"/>
</dbReference>
<evidence type="ECO:0000313" key="6">
    <source>
        <dbReference type="EMBL" id="MBR7796645.1"/>
    </source>
</evidence>
<keyword evidence="7" id="KW-1185">Reference proteome</keyword>
<gene>
    <name evidence="6" type="ORF">KCX74_11410</name>
</gene>
<keyword evidence="5" id="KW-1133">Transmembrane helix</keyword>
<keyword evidence="3" id="KW-0788">Thiol protease</keyword>
<evidence type="ECO:0000313" key="7">
    <source>
        <dbReference type="Proteomes" id="UP000675284"/>
    </source>
</evidence>
<evidence type="ECO:0000256" key="2">
    <source>
        <dbReference type="ARBA" id="ARBA00022801"/>
    </source>
</evidence>
<dbReference type="RefSeq" id="WP_166530452.1">
    <property type="nucleotide sequence ID" value="NZ_JAGSOT010000031.1"/>
</dbReference>
<keyword evidence="5" id="KW-0472">Membrane</keyword>
<proteinExistence type="predicted"/>
<evidence type="ECO:0000256" key="5">
    <source>
        <dbReference type="SAM" id="Phobius"/>
    </source>
</evidence>
<dbReference type="NCBIfam" id="TIGR01076">
    <property type="entry name" value="sortase_fam"/>
    <property type="match status" value="1"/>
</dbReference>
<dbReference type="Gene3D" id="2.40.260.10">
    <property type="entry name" value="Sortase"/>
    <property type="match status" value="1"/>
</dbReference>
<evidence type="ECO:0000256" key="1">
    <source>
        <dbReference type="ARBA" id="ARBA00022670"/>
    </source>
</evidence>
<dbReference type="InterPro" id="IPR023365">
    <property type="entry name" value="Sortase_dom-sf"/>
</dbReference>
<accession>A0A941DU05</accession>
<sequence length="239" mass="27046">MRKKRKEKNIKITRVLYNMLIGMVLFVGILFVFYEPIKNWIAYMGIGSINMVSASDIETNQKKKATFNFEEVKELDLKTLIQANLHKDEITVIGGISIPSVQLNLAIGKGTSNYTLALTAGTMKEEQLMGKGNYALAGHHMTKEELLFGPLFEVEIGARVYMTDLKYVYEYQINEQRTIEATDIEVIEDVKGENLLTLITCDNEGEDRLLTRGHFVQKIPIGDASDEITDAFQLDLNDQ</sequence>
<keyword evidence="2" id="KW-0378">Hydrolase</keyword>